<dbReference type="InterPro" id="IPR007627">
    <property type="entry name" value="RNA_pol_sigma70_r2"/>
</dbReference>
<keyword evidence="5" id="KW-0812">Transmembrane</keyword>
<dbReference type="InterPro" id="IPR014327">
    <property type="entry name" value="RNA_pol_sigma70_bacteroid"/>
</dbReference>
<dbReference type="Gene3D" id="1.10.1740.10">
    <property type="match status" value="1"/>
</dbReference>
<evidence type="ECO:0000256" key="5">
    <source>
        <dbReference type="SAM" id="Phobius"/>
    </source>
</evidence>
<dbReference type="OrthoDB" id="659569at2"/>
<dbReference type="InterPro" id="IPR014284">
    <property type="entry name" value="RNA_pol_sigma-70_dom"/>
</dbReference>
<evidence type="ECO:0000313" key="8">
    <source>
        <dbReference type="EMBL" id="TKC08612.1"/>
    </source>
</evidence>
<dbReference type="GO" id="GO:0003677">
    <property type="term" value="F:DNA binding"/>
    <property type="evidence" value="ECO:0007669"/>
    <property type="project" value="InterPro"/>
</dbReference>
<name>A0A4V5NZQ2_9SPHI</name>
<dbReference type="InterPro" id="IPR013325">
    <property type="entry name" value="RNA_pol_sigma_r2"/>
</dbReference>
<gene>
    <name evidence="8" type="ORF">FA047_00490</name>
</gene>
<dbReference type="GO" id="GO:0016987">
    <property type="term" value="F:sigma factor activity"/>
    <property type="evidence" value="ECO:0007669"/>
    <property type="project" value="UniProtKB-KW"/>
</dbReference>
<dbReference type="GO" id="GO:0006352">
    <property type="term" value="P:DNA-templated transcription initiation"/>
    <property type="evidence" value="ECO:0007669"/>
    <property type="project" value="InterPro"/>
</dbReference>
<evidence type="ECO:0000256" key="3">
    <source>
        <dbReference type="ARBA" id="ARBA00023082"/>
    </source>
</evidence>
<dbReference type="NCBIfam" id="TIGR02937">
    <property type="entry name" value="sigma70-ECF"/>
    <property type="match status" value="1"/>
</dbReference>
<dbReference type="PANTHER" id="PTHR43133">
    <property type="entry name" value="RNA POLYMERASE ECF-TYPE SIGMA FACTO"/>
    <property type="match status" value="1"/>
</dbReference>
<dbReference type="Gene3D" id="1.10.10.10">
    <property type="entry name" value="Winged helix-like DNA-binding domain superfamily/Winged helix DNA-binding domain"/>
    <property type="match status" value="1"/>
</dbReference>
<evidence type="ECO:0000256" key="1">
    <source>
        <dbReference type="ARBA" id="ARBA00010641"/>
    </source>
</evidence>
<dbReference type="AlphaFoldDB" id="A0A4V5NZQ2"/>
<comment type="similarity">
    <text evidence="1">Belongs to the sigma-70 factor family. ECF subfamily.</text>
</comment>
<comment type="caution">
    <text evidence="8">The sequence shown here is derived from an EMBL/GenBank/DDBJ whole genome shotgun (WGS) entry which is preliminary data.</text>
</comment>
<feature type="domain" description="RNA polymerase sigma factor 70 region 4 type 2" evidence="7">
    <location>
        <begin position="125"/>
        <end position="174"/>
    </location>
</feature>
<keyword evidence="3" id="KW-0731">Sigma factor</keyword>
<dbReference type="Proteomes" id="UP000307244">
    <property type="component" value="Unassembled WGS sequence"/>
</dbReference>
<dbReference type="PANTHER" id="PTHR43133:SF46">
    <property type="entry name" value="RNA POLYMERASE SIGMA-70 FACTOR ECF SUBFAMILY"/>
    <property type="match status" value="1"/>
</dbReference>
<evidence type="ECO:0000313" key="9">
    <source>
        <dbReference type="Proteomes" id="UP000307244"/>
    </source>
</evidence>
<sequence length="193" mass="22521">MAAYGAYTDQELVALLRQGDRNAFTQIYDRYHSLLYIYAHKKLHSKEASQDVIQDVLIALWNKRFDFSFEVSLKSYLFTAVRNKAFDLFSHKKVEAKYIASLQSFIDIATESTDFLVREKDLSALIEREIQALPPKMREIFELSRKDKLSHKEIAKALNISEHTVATQMKRALKVLRLRLGLVVWIAMLLFYK</sequence>
<dbReference type="InterPro" id="IPR013249">
    <property type="entry name" value="RNA_pol_sigma70_r4_t2"/>
</dbReference>
<organism evidence="8 9">
    <name type="scientific">Pedobacter frigoris</name>
    <dbReference type="NCBI Taxonomy" id="2571272"/>
    <lineage>
        <taxon>Bacteria</taxon>
        <taxon>Pseudomonadati</taxon>
        <taxon>Bacteroidota</taxon>
        <taxon>Sphingobacteriia</taxon>
        <taxon>Sphingobacteriales</taxon>
        <taxon>Sphingobacteriaceae</taxon>
        <taxon>Pedobacter</taxon>
    </lineage>
</organism>
<dbReference type="InterPro" id="IPR039425">
    <property type="entry name" value="RNA_pol_sigma-70-like"/>
</dbReference>
<evidence type="ECO:0000256" key="2">
    <source>
        <dbReference type="ARBA" id="ARBA00023015"/>
    </source>
</evidence>
<evidence type="ECO:0000259" key="6">
    <source>
        <dbReference type="Pfam" id="PF04542"/>
    </source>
</evidence>
<evidence type="ECO:0000259" key="7">
    <source>
        <dbReference type="Pfam" id="PF08281"/>
    </source>
</evidence>
<keyword evidence="2" id="KW-0805">Transcription regulation</keyword>
<feature type="domain" description="RNA polymerase sigma-70 region 2" evidence="6">
    <location>
        <begin position="27"/>
        <end position="91"/>
    </location>
</feature>
<dbReference type="SUPFAM" id="SSF88659">
    <property type="entry name" value="Sigma3 and sigma4 domains of RNA polymerase sigma factors"/>
    <property type="match status" value="1"/>
</dbReference>
<accession>A0A4V5NZQ2</accession>
<dbReference type="NCBIfam" id="TIGR02985">
    <property type="entry name" value="Sig70_bacteroi1"/>
    <property type="match status" value="1"/>
</dbReference>
<dbReference type="InterPro" id="IPR036388">
    <property type="entry name" value="WH-like_DNA-bd_sf"/>
</dbReference>
<keyword evidence="5" id="KW-0472">Membrane</keyword>
<keyword evidence="5" id="KW-1133">Transmembrane helix</keyword>
<protein>
    <submittedName>
        <fullName evidence="8">RNA polymerase sigma-70 factor</fullName>
    </submittedName>
</protein>
<reference evidence="8 9" key="1">
    <citation type="submission" date="2019-04" db="EMBL/GenBank/DDBJ databases">
        <title>Pedobacter sp. RP-3-15 sp. nov., isolated from Arctic soil.</title>
        <authorList>
            <person name="Dahal R.H."/>
            <person name="Kim D.-U."/>
        </authorList>
    </citation>
    <scope>NUCLEOTIDE SEQUENCE [LARGE SCALE GENOMIC DNA]</scope>
    <source>
        <strain evidence="8 9">RP-3-15</strain>
    </source>
</reference>
<dbReference type="CDD" id="cd06171">
    <property type="entry name" value="Sigma70_r4"/>
    <property type="match status" value="1"/>
</dbReference>
<keyword evidence="9" id="KW-1185">Reference proteome</keyword>
<dbReference type="SUPFAM" id="SSF88946">
    <property type="entry name" value="Sigma2 domain of RNA polymerase sigma factors"/>
    <property type="match status" value="1"/>
</dbReference>
<dbReference type="Pfam" id="PF08281">
    <property type="entry name" value="Sigma70_r4_2"/>
    <property type="match status" value="1"/>
</dbReference>
<evidence type="ECO:0000256" key="4">
    <source>
        <dbReference type="ARBA" id="ARBA00023163"/>
    </source>
</evidence>
<dbReference type="EMBL" id="SWBQ01000001">
    <property type="protein sequence ID" value="TKC08612.1"/>
    <property type="molecule type" value="Genomic_DNA"/>
</dbReference>
<dbReference type="InterPro" id="IPR013324">
    <property type="entry name" value="RNA_pol_sigma_r3/r4-like"/>
</dbReference>
<dbReference type="RefSeq" id="WP_136834033.1">
    <property type="nucleotide sequence ID" value="NZ_SWBQ01000001.1"/>
</dbReference>
<proteinExistence type="inferred from homology"/>
<dbReference type="Pfam" id="PF04542">
    <property type="entry name" value="Sigma70_r2"/>
    <property type="match status" value="1"/>
</dbReference>
<feature type="transmembrane region" description="Helical" evidence="5">
    <location>
        <begin position="176"/>
        <end position="192"/>
    </location>
</feature>
<keyword evidence="4" id="KW-0804">Transcription</keyword>